<sequence>GGPAAARPAAPSAVAPQASGAAGAARPAPAAGPRSSAAAAAAPPVKAAVQGKRQQRLYVKLAAGRDKPAALEQLKSLLAGSAGALETVLFYESEQKTVVLSDAYRIKPSPQLLVQIETIFGKGSAVVK</sequence>
<evidence type="ECO:0000256" key="1">
    <source>
        <dbReference type="SAM" id="MobiDB-lite"/>
    </source>
</evidence>
<dbReference type="Proteomes" id="UP001596047">
    <property type="component" value="Unassembled WGS sequence"/>
</dbReference>
<dbReference type="EMBL" id="JBHSOW010000079">
    <property type="protein sequence ID" value="MFC5651542.1"/>
    <property type="molecule type" value="Genomic_DNA"/>
</dbReference>
<evidence type="ECO:0000313" key="2">
    <source>
        <dbReference type="EMBL" id="MFC5651542.1"/>
    </source>
</evidence>
<comment type="caution">
    <text evidence="2">The sequence shown here is derived from an EMBL/GenBank/DDBJ whole genome shotgun (WGS) entry which is preliminary data.</text>
</comment>
<accession>A0ABW0W2R6</accession>
<name>A0ABW0W2R6_9BACL</name>
<evidence type="ECO:0000313" key="3">
    <source>
        <dbReference type="Proteomes" id="UP001596047"/>
    </source>
</evidence>
<keyword evidence="3" id="KW-1185">Reference proteome</keyword>
<proteinExistence type="predicted"/>
<reference evidence="3" key="1">
    <citation type="journal article" date="2019" name="Int. J. Syst. Evol. Microbiol.">
        <title>The Global Catalogue of Microorganisms (GCM) 10K type strain sequencing project: providing services to taxonomists for standard genome sequencing and annotation.</title>
        <authorList>
            <consortium name="The Broad Institute Genomics Platform"/>
            <consortium name="The Broad Institute Genome Sequencing Center for Infectious Disease"/>
            <person name="Wu L."/>
            <person name="Ma J."/>
        </authorList>
    </citation>
    <scope>NUCLEOTIDE SEQUENCE [LARGE SCALE GENOMIC DNA]</scope>
    <source>
        <strain evidence="3">CGMCC 1.3240</strain>
    </source>
</reference>
<protein>
    <submittedName>
        <fullName evidence="2">DNA polymerase III subunit alpha</fullName>
    </submittedName>
</protein>
<organism evidence="2 3">
    <name type="scientific">Paenibacillus solisilvae</name>
    <dbReference type="NCBI Taxonomy" id="2486751"/>
    <lineage>
        <taxon>Bacteria</taxon>
        <taxon>Bacillati</taxon>
        <taxon>Bacillota</taxon>
        <taxon>Bacilli</taxon>
        <taxon>Bacillales</taxon>
        <taxon>Paenibacillaceae</taxon>
        <taxon>Paenibacillus</taxon>
    </lineage>
</organism>
<feature type="non-terminal residue" evidence="2">
    <location>
        <position position="1"/>
    </location>
</feature>
<feature type="region of interest" description="Disordered" evidence="1">
    <location>
        <begin position="1"/>
        <end position="43"/>
    </location>
</feature>
<gene>
    <name evidence="2" type="ORF">ACFPYJ_20975</name>
</gene>